<reference evidence="3 5" key="2">
    <citation type="submission" date="2018-06" db="EMBL/GenBank/DDBJ databases">
        <title>Mutators as drivers of adaptation in pathogenic bacteria and a risk factor for host jumps and vaccine escape.</title>
        <authorList>
            <person name="Barnes A.C."/>
            <person name="Silayeva O."/>
        </authorList>
    </citation>
    <scope>NUCLEOTIDE SEQUENCE [LARGE SCALE GENOMIC DNA]</scope>
    <source>
        <strain evidence="3 5">QMA0445</strain>
    </source>
</reference>
<proteinExistence type="predicted"/>
<dbReference type="SMR" id="A0A3L8GCR8"/>
<dbReference type="STRING" id="1346.BMF34_08335"/>
<dbReference type="KEGG" id="sio:DW64_08310"/>
<keyword evidence="4" id="KW-1185">Reference proteome</keyword>
<dbReference type="PANTHER" id="PTHR43031:SF17">
    <property type="entry name" value="SULFURTRANSFERASE YTWF-RELATED"/>
    <property type="match status" value="1"/>
</dbReference>
<evidence type="ECO:0000313" key="2">
    <source>
        <dbReference type="EMBL" id="AHY16448.1"/>
    </source>
</evidence>
<evidence type="ECO:0000313" key="5">
    <source>
        <dbReference type="Proteomes" id="UP000269148"/>
    </source>
</evidence>
<dbReference type="CDD" id="cd00158">
    <property type="entry name" value="RHOD"/>
    <property type="match status" value="1"/>
</dbReference>
<dbReference type="InterPro" id="IPR036873">
    <property type="entry name" value="Rhodanese-like_dom_sf"/>
</dbReference>
<protein>
    <submittedName>
        <fullName evidence="2 3">Rhodanese</fullName>
    </submittedName>
</protein>
<dbReference type="Proteomes" id="UP000025245">
    <property type="component" value="Chromosome"/>
</dbReference>
<organism evidence="3 5">
    <name type="scientific">Streptococcus iniae</name>
    <name type="common">Streptococcus shiloi</name>
    <dbReference type="NCBI Taxonomy" id="1346"/>
    <lineage>
        <taxon>Bacteria</taxon>
        <taxon>Bacillati</taxon>
        <taxon>Bacillota</taxon>
        <taxon>Bacilli</taxon>
        <taxon>Lactobacillales</taxon>
        <taxon>Streptococcaceae</taxon>
        <taxon>Streptococcus</taxon>
    </lineage>
</organism>
<dbReference type="Pfam" id="PF00581">
    <property type="entry name" value="Rhodanese"/>
    <property type="match status" value="1"/>
</dbReference>
<dbReference type="EMBL" id="CP007586">
    <property type="protein sequence ID" value="AHY16448.1"/>
    <property type="molecule type" value="Genomic_DNA"/>
</dbReference>
<dbReference type="AlphaFoldDB" id="A0A3L8GCR8"/>
<dbReference type="GeneID" id="35766359"/>
<dbReference type="SUPFAM" id="SSF52821">
    <property type="entry name" value="Rhodanese/Cell cycle control phosphatase"/>
    <property type="match status" value="1"/>
</dbReference>
<dbReference type="KEGG" id="siz:SI82_08425"/>
<dbReference type="PANTHER" id="PTHR43031">
    <property type="entry name" value="FAD-DEPENDENT OXIDOREDUCTASE"/>
    <property type="match status" value="1"/>
</dbReference>
<dbReference type="Proteomes" id="UP000269148">
    <property type="component" value="Unassembled WGS sequence"/>
</dbReference>
<dbReference type="PROSITE" id="PS50206">
    <property type="entry name" value="RHODANESE_3"/>
    <property type="match status" value="1"/>
</dbReference>
<dbReference type="KEGG" id="siq:DQ08_08325"/>
<dbReference type="RefSeq" id="WP_003101995.1">
    <property type="nucleotide sequence ID" value="NZ_CP010783.1"/>
</dbReference>
<feature type="domain" description="Rhodanese" evidence="1">
    <location>
        <begin position="14"/>
        <end position="101"/>
    </location>
</feature>
<evidence type="ECO:0000313" key="3">
    <source>
        <dbReference type="EMBL" id="RLU55566.1"/>
    </source>
</evidence>
<evidence type="ECO:0000313" key="4">
    <source>
        <dbReference type="Proteomes" id="UP000025245"/>
    </source>
</evidence>
<dbReference type="OrthoDB" id="9800872at2"/>
<name>A0A3L8GCR8_STRIN</name>
<gene>
    <name evidence="3" type="ORF">DIY07_08435</name>
    <name evidence="2" type="ORF">DQ08_08325</name>
</gene>
<dbReference type="SMART" id="SM00450">
    <property type="entry name" value="RHOD"/>
    <property type="match status" value="1"/>
</dbReference>
<sequence length="101" mass="10935">MTSETIAALQNALSKGGCNLIDVREDFEYQLGHVPGSQNIPLSRLGQDYNNLDKDQTYHIICQSGGRSAQAVAFLEQEGYQAINVEGGTSAWTGLLESSEN</sequence>
<reference evidence="2 4" key="1">
    <citation type="journal article" date="2014" name="Genome Announc.">
        <title>Complete Genome Sequence of a Virulent Strain, Streptococcus iniae ISET0901, Isolated from Diseased Tilapia.</title>
        <authorList>
            <person name="Pridgeon J.W."/>
            <person name="Zhang D."/>
            <person name="Zhang L."/>
        </authorList>
    </citation>
    <scope>NUCLEOTIDE SEQUENCE [LARGE SCALE GENOMIC DNA]</scope>
    <source>
        <strain evidence="2 4">ISET0901</strain>
    </source>
</reference>
<dbReference type="InterPro" id="IPR050229">
    <property type="entry name" value="GlpE_sulfurtransferase"/>
</dbReference>
<dbReference type="Gene3D" id="3.40.250.10">
    <property type="entry name" value="Rhodanese-like domain"/>
    <property type="match status" value="1"/>
</dbReference>
<accession>A0A3L8GCR8</accession>
<dbReference type="EMBL" id="QLQD01000074">
    <property type="protein sequence ID" value="RLU55566.1"/>
    <property type="molecule type" value="Genomic_DNA"/>
</dbReference>
<dbReference type="InterPro" id="IPR001763">
    <property type="entry name" value="Rhodanese-like_dom"/>
</dbReference>
<evidence type="ECO:0000259" key="1">
    <source>
        <dbReference type="PROSITE" id="PS50206"/>
    </source>
</evidence>